<dbReference type="PROSITE" id="PS00823">
    <property type="entry name" value="DEHYDRIN_2"/>
    <property type="match status" value="1"/>
</dbReference>
<keyword evidence="5" id="KW-1185">Reference proteome</keyword>
<dbReference type="PROSITE" id="PS00315">
    <property type="entry name" value="DEHYDRIN_1"/>
    <property type="match status" value="1"/>
</dbReference>
<feature type="region of interest" description="Disordered" evidence="3">
    <location>
        <begin position="1"/>
        <end position="136"/>
    </location>
</feature>
<feature type="compositionally biased region" description="Basic and acidic residues" evidence="3">
    <location>
        <begin position="82"/>
        <end position="96"/>
    </location>
</feature>
<name>Q39791_GOSHI</name>
<feature type="compositionally biased region" description="Low complexity" evidence="3">
    <location>
        <begin position="58"/>
        <end position="68"/>
    </location>
</feature>
<protein>
    <submittedName>
        <fullName evidence="4">Dehydrin</fullName>
    </submittedName>
    <submittedName>
        <fullName evidence="6">LOW QUALITY PROTEIN: late embryogenesis abundant protein D-11</fullName>
    </submittedName>
</protein>
<evidence type="ECO:0000256" key="1">
    <source>
        <dbReference type="ARBA" id="ARBA00008403"/>
    </source>
</evidence>
<dbReference type="GO" id="GO:0046872">
    <property type="term" value="F:metal ion binding"/>
    <property type="evidence" value="ECO:0007669"/>
    <property type="project" value="UniProtKB-ARBA"/>
</dbReference>
<dbReference type="OMA" id="HCIMASY"/>
<comment type="similarity">
    <text evidence="1 2">Belongs to the plant dehydrin family.</text>
</comment>
<evidence type="ECO:0000313" key="5">
    <source>
        <dbReference type="Proteomes" id="UP000818029"/>
    </source>
</evidence>
<evidence type="ECO:0000256" key="2">
    <source>
        <dbReference type="RuleBase" id="RU003995"/>
    </source>
</evidence>
<dbReference type="RefSeq" id="XP_016677368.2">
    <property type="nucleotide sequence ID" value="XM_016821879.2"/>
</dbReference>
<dbReference type="STRING" id="3635.A0A1U8ILV7"/>
<dbReference type="Pfam" id="PF00257">
    <property type="entry name" value="Dehydrin"/>
    <property type="match status" value="1"/>
</dbReference>
<gene>
    <name evidence="4" type="primary">Lea3-D11</name>
    <name evidence="6" type="synonym">LOC107896656</name>
</gene>
<dbReference type="PANTHER" id="PTHR33346">
    <property type="entry name" value="DEHYDRIN XERO 2-RELATED"/>
    <property type="match status" value="1"/>
</dbReference>
<reference evidence="5" key="2">
    <citation type="journal article" date="2020" name="Nat. Genet.">
        <title>Genomic diversifications of five Gossypium allopolyploid species and their impact on cotton improvement.</title>
        <authorList>
            <person name="Chen Z.J."/>
            <person name="Sreedasyam A."/>
            <person name="Ando A."/>
            <person name="Song Q."/>
            <person name="De Santiago L.M."/>
            <person name="Hulse-Kemp A.M."/>
            <person name="Ding M."/>
            <person name="Ye W."/>
            <person name="Kirkbride R.C."/>
            <person name="Jenkins J."/>
            <person name="Plott C."/>
            <person name="Lovell J."/>
            <person name="Lin Y.M."/>
            <person name="Vaughn R."/>
            <person name="Liu B."/>
            <person name="Simpson S."/>
            <person name="Scheffler B.E."/>
            <person name="Wen L."/>
            <person name="Saski C.A."/>
            <person name="Grover C.E."/>
            <person name="Hu G."/>
            <person name="Conover J.L."/>
            <person name="Carlson J.W."/>
            <person name="Shu S."/>
            <person name="Boston L.B."/>
            <person name="Williams M."/>
            <person name="Peterson D.G."/>
            <person name="McGee K."/>
            <person name="Jones D.C."/>
            <person name="Wendel J.F."/>
            <person name="Stelly D.M."/>
            <person name="Grimwood J."/>
            <person name="Schmutz J."/>
        </authorList>
    </citation>
    <scope>NUCLEOTIDE SEQUENCE [LARGE SCALE GENOMIC DNA]</scope>
    <source>
        <strain evidence="5">cv. TM-1</strain>
    </source>
</reference>
<organism evidence="4">
    <name type="scientific">Gossypium hirsutum</name>
    <name type="common">Upland cotton</name>
    <name type="synonym">Gossypium mexicanum</name>
    <dbReference type="NCBI Taxonomy" id="3635"/>
    <lineage>
        <taxon>Eukaryota</taxon>
        <taxon>Viridiplantae</taxon>
        <taxon>Streptophyta</taxon>
        <taxon>Embryophyta</taxon>
        <taxon>Tracheophyta</taxon>
        <taxon>Spermatophyta</taxon>
        <taxon>Magnoliopsida</taxon>
        <taxon>eudicotyledons</taxon>
        <taxon>Gunneridae</taxon>
        <taxon>Pentapetalae</taxon>
        <taxon>rosids</taxon>
        <taxon>malvids</taxon>
        <taxon>Malvales</taxon>
        <taxon>Malvaceae</taxon>
        <taxon>Malvoideae</taxon>
        <taxon>Gossypium</taxon>
    </lineage>
</organism>
<dbReference type="GeneID" id="107896656"/>
<feature type="compositionally biased region" description="Polar residues" evidence="3">
    <location>
        <begin position="97"/>
        <end position="112"/>
    </location>
</feature>
<dbReference type="GO" id="GO:0009631">
    <property type="term" value="P:cold acclimation"/>
    <property type="evidence" value="ECO:0007669"/>
    <property type="project" value="TreeGrafter"/>
</dbReference>
<dbReference type="KEGG" id="ghi:107896656"/>
<dbReference type="Proteomes" id="UP000818029">
    <property type="component" value="Chromosome A11"/>
</dbReference>
<accession>Q39791</accession>
<dbReference type="PaxDb" id="3635-A0A1U8ILV7"/>
<dbReference type="InterPro" id="IPR030513">
    <property type="entry name" value="Dehydrin_CS"/>
</dbReference>
<dbReference type="GO" id="GO:0005829">
    <property type="term" value="C:cytosol"/>
    <property type="evidence" value="ECO:0007669"/>
    <property type="project" value="TreeGrafter"/>
</dbReference>
<feature type="compositionally biased region" description="Basic residues" evidence="3">
    <location>
        <begin position="47"/>
        <end position="57"/>
    </location>
</feature>
<dbReference type="PANTHER" id="PTHR33346:SF42">
    <property type="entry name" value="DEHYDRIN XERO 1"/>
    <property type="match status" value="1"/>
</dbReference>
<proteinExistence type="inferred from homology"/>
<reference evidence="4" key="1">
    <citation type="submission" date="1991-12" db="EMBL/GenBank/DDBJ databases">
        <title>Sequences of the cotton Group 2 LEA/RAB/dehydrin proteins encoded by Lea3 cDNAs.</title>
        <authorList>
            <person name="Galau G.A."/>
            <person name="Close T.J."/>
        </authorList>
    </citation>
    <scope>NUCLEOTIDE SEQUENCE</scope>
    <source>
        <strain evidence="4">Coker 201</strain>
        <tissue evidence="4">Cotyledon</tissue>
    </source>
</reference>
<dbReference type="EMBL" id="M81654">
    <property type="protein sequence ID" value="AAA33058.1"/>
    <property type="molecule type" value="Genomic_DNA"/>
</dbReference>
<evidence type="ECO:0000313" key="4">
    <source>
        <dbReference type="EMBL" id="AAA33058.1"/>
    </source>
</evidence>
<evidence type="ECO:0000256" key="3">
    <source>
        <dbReference type="SAM" id="MobiDB-lite"/>
    </source>
</evidence>
<reference evidence="6" key="3">
    <citation type="submission" date="2025-05" db="UniProtKB">
        <authorList>
            <consortium name="RefSeq"/>
        </authorList>
    </citation>
    <scope>IDENTIFICATION</scope>
</reference>
<accession>A0A1U8ILV7</accession>
<dbReference type="GO" id="GO:0009414">
    <property type="term" value="P:response to water deprivation"/>
    <property type="evidence" value="ECO:0007669"/>
    <property type="project" value="UniProtKB-ARBA"/>
</dbReference>
<sequence>MAHFQNQYSAPEVTQTDAYGNPTRRTDEYGNPIPTQETGRGILGIGGHHHGGHHGLHRTGSSSSSSSSSEDEGTGKKKKGLKERLKEKIPGNKEHQSQATSTTTPGQGPTYHQQHREERSDGQDQGEAPWSPQPLISCLWSAISY</sequence>
<evidence type="ECO:0000313" key="6">
    <source>
        <dbReference type="RefSeq" id="XP_016677368.2"/>
    </source>
</evidence>
<dbReference type="InterPro" id="IPR000167">
    <property type="entry name" value="Dehydrin"/>
</dbReference>
<dbReference type="AlphaFoldDB" id="Q39791"/>
<dbReference type="GO" id="GO:0009737">
    <property type="term" value="P:response to abscisic acid"/>
    <property type="evidence" value="ECO:0007669"/>
    <property type="project" value="TreeGrafter"/>
</dbReference>
<feature type="compositionally biased region" description="Polar residues" evidence="3">
    <location>
        <begin position="1"/>
        <end position="18"/>
    </location>
</feature>